<comment type="caution">
    <text evidence="5">The sequence shown here is derived from an EMBL/GenBank/DDBJ whole genome shotgun (WGS) entry which is preliminary data.</text>
</comment>
<evidence type="ECO:0000259" key="4">
    <source>
        <dbReference type="PROSITE" id="PS50991"/>
    </source>
</evidence>
<dbReference type="EMBL" id="JAUSUF010000002">
    <property type="protein sequence ID" value="MDQ0149022.1"/>
    <property type="molecule type" value="Genomic_DNA"/>
</dbReference>
<protein>
    <submittedName>
        <fullName evidence="5">Hydroxymethylglutaryl-CoA lyase</fullName>
        <ecNumber evidence="5">4.1.3.4</ecNumber>
    </submittedName>
</protein>
<dbReference type="GO" id="GO:0004419">
    <property type="term" value="F:hydroxymethylglutaryl-CoA lyase activity"/>
    <property type="evidence" value="ECO:0007669"/>
    <property type="project" value="UniProtKB-EC"/>
</dbReference>
<dbReference type="Pfam" id="PF00682">
    <property type="entry name" value="HMGL-like"/>
    <property type="match status" value="1"/>
</dbReference>
<dbReference type="InterPro" id="IPR000891">
    <property type="entry name" value="PYR_CT"/>
</dbReference>
<dbReference type="Gene3D" id="3.20.20.70">
    <property type="entry name" value="Aldolase class I"/>
    <property type="match status" value="1"/>
</dbReference>
<evidence type="ECO:0000313" key="5">
    <source>
        <dbReference type="EMBL" id="MDQ0149022.1"/>
    </source>
</evidence>
<evidence type="ECO:0000256" key="1">
    <source>
        <dbReference type="ARBA" id="ARBA00009405"/>
    </source>
</evidence>
<keyword evidence="6" id="KW-1185">Reference proteome</keyword>
<proteinExistence type="inferred from homology"/>
<sequence>MKKFIKIIEVGPRDGFQSVKEFIPTELKKEIIDDLVDANLQKIQITSFVSPKAIPQLQDSKEITKYVLNKYKDRDIEFFALVPNLRGTKDAYESGLKEISYVISVSESHNKANVNKTTEESFKELESIVKSYPDLKVNLDLATAFGCPFEGNIDENRVIKFIRKGMKLGIRNFNLCDTIGVSSPNQIDSIAKRLLDFDDLDLHFEVHIHDTRNMGILNTVEAIKNGILSVQSSIGGLGGCPFAPGASGNTATEDLVYVLDDMGYETGIDFEKLLQCAKKVKEKIKGNFSGHQINIKSEKCIL</sequence>
<evidence type="ECO:0000256" key="3">
    <source>
        <dbReference type="ARBA" id="ARBA00023239"/>
    </source>
</evidence>
<dbReference type="InterPro" id="IPR013785">
    <property type="entry name" value="Aldolase_TIM"/>
</dbReference>
<dbReference type="NCBIfam" id="NF004283">
    <property type="entry name" value="PRK05692.1"/>
    <property type="match status" value="1"/>
</dbReference>
<name>A0ABT9UQV4_9FIRM</name>
<keyword evidence="3 5" id="KW-0456">Lyase</keyword>
<dbReference type="SUPFAM" id="SSF51569">
    <property type="entry name" value="Aldolase"/>
    <property type="match status" value="1"/>
</dbReference>
<dbReference type="RefSeq" id="WP_307483897.1">
    <property type="nucleotide sequence ID" value="NZ_JAUSUF010000002.1"/>
</dbReference>
<evidence type="ECO:0000256" key="2">
    <source>
        <dbReference type="ARBA" id="ARBA00022723"/>
    </source>
</evidence>
<dbReference type="EC" id="4.1.3.4" evidence="5"/>
<dbReference type="CDD" id="cd07938">
    <property type="entry name" value="DRE_TIM_HMGL"/>
    <property type="match status" value="1"/>
</dbReference>
<dbReference type="PROSITE" id="PS50991">
    <property type="entry name" value="PYR_CT"/>
    <property type="match status" value="1"/>
</dbReference>
<dbReference type="Proteomes" id="UP001228504">
    <property type="component" value="Unassembled WGS sequence"/>
</dbReference>
<dbReference type="InterPro" id="IPR043594">
    <property type="entry name" value="HMGL"/>
</dbReference>
<accession>A0ABT9UQV4</accession>
<comment type="similarity">
    <text evidence="1">Belongs to the HMG-CoA lyase family.</text>
</comment>
<dbReference type="PANTHER" id="PTHR42738">
    <property type="entry name" value="HYDROXYMETHYLGLUTARYL-COA LYASE"/>
    <property type="match status" value="1"/>
</dbReference>
<organism evidence="5 6">
    <name type="scientific">Eubacterium multiforme</name>
    <dbReference type="NCBI Taxonomy" id="83339"/>
    <lineage>
        <taxon>Bacteria</taxon>
        <taxon>Bacillati</taxon>
        <taxon>Bacillota</taxon>
        <taxon>Clostridia</taxon>
        <taxon>Eubacteriales</taxon>
        <taxon>Eubacteriaceae</taxon>
        <taxon>Eubacterium</taxon>
    </lineage>
</organism>
<evidence type="ECO:0000313" key="6">
    <source>
        <dbReference type="Proteomes" id="UP001228504"/>
    </source>
</evidence>
<dbReference type="PANTHER" id="PTHR42738:SF7">
    <property type="entry name" value="HYDROXYMETHYLGLUTARYL-COA LYASE"/>
    <property type="match status" value="1"/>
</dbReference>
<feature type="domain" description="Pyruvate carboxyltransferase" evidence="4">
    <location>
        <begin position="5"/>
        <end position="274"/>
    </location>
</feature>
<keyword evidence="2" id="KW-0479">Metal-binding</keyword>
<reference evidence="5 6" key="1">
    <citation type="submission" date="2023-07" db="EMBL/GenBank/DDBJ databases">
        <title>Genomic Encyclopedia of Type Strains, Phase IV (KMG-IV): sequencing the most valuable type-strain genomes for metagenomic binning, comparative biology and taxonomic classification.</title>
        <authorList>
            <person name="Goeker M."/>
        </authorList>
    </citation>
    <scope>NUCLEOTIDE SEQUENCE [LARGE SCALE GENOMIC DNA]</scope>
    <source>
        <strain evidence="5 6">DSM 20694</strain>
    </source>
</reference>
<gene>
    <name evidence="5" type="ORF">J2S18_000952</name>
</gene>